<dbReference type="eggNOG" id="ENOG502SUJT">
    <property type="taxonomic scope" value="Eukaryota"/>
</dbReference>
<reference evidence="2 3" key="1">
    <citation type="submission" date="2012-10" db="EMBL/GenBank/DDBJ databases">
        <title>Genome sequencing and analysis of entomopathogenic fungi Beauveria bassiana D1-5.</title>
        <authorList>
            <person name="Li Q."/>
            <person name="Wang L."/>
            <person name="Zhang Z."/>
            <person name="Wang Q."/>
            <person name="Ren J."/>
            <person name="Wang M."/>
            <person name="Xu W."/>
            <person name="Wang J."/>
            <person name="Lu Y."/>
            <person name="Du Q."/>
            <person name="Sun Z."/>
        </authorList>
    </citation>
    <scope>NUCLEOTIDE SEQUENCE [LARGE SCALE GENOMIC DNA]</scope>
    <source>
        <strain evidence="2 3">D1-5</strain>
    </source>
</reference>
<protein>
    <submittedName>
        <fullName evidence="2">Uncharacterized protein</fullName>
    </submittedName>
</protein>
<dbReference type="AlphaFoldDB" id="A0A0A2V5R3"/>
<keyword evidence="1" id="KW-0732">Signal</keyword>
<dbReference type="HOGENOM" id="CLU_175716_0_0_1"/>
<evidence type="ECO:0000313" key="2">
    <source>
        <dbReference type="EMBL" id="KGQ03141.1"/>
    </source>
</evidence>
<comment type="caution">
    <text evidence="2">The sequence shown here is derived from an EMBL/GenBank/DDBJ whole genome shotgun (WGS) entry which is preliminary data.</text>
</comment>
<accession>A0A0A2V5R3</accession>
<name>A0A0A2V5R3_BEABA</name>
<gene>
    <name evidence="2" type="ORF">BBAD15_g11606</name>
</gene>
<organism evidence="2 3">
    <name type="scientific">Beauveria bassiana D1-5</name>
    <dbReference type="NCBI Taxonomy" id="1245745"/>
    <lineage>
        <taxon>Eukaryota</taxon>
        <taxon>Fungi</taxon>
        <taxon>Dikarya</taxon>
        <taxon>Ascomycota</taxon>
        <taxon>Pezizomycotina</taxon>
        <taxon>Sordariomycetes</taxon>
        <taxon>Hypocreomycetidae</taxon>
        <taxon>Hypocreales</taxon>
        <taxon>Cordycipitaceae</taxon>
        <taxon>Beauveria</taxon>
    </lineage>
</organism>
<proteinExistence type="predicted"/>
<dbReference type="Proteomes" id="UP000030106">
    <property type="component" value="Unassembled WGS sequence"/>
</dbReference>
<evidence type="ECO:0000313" key="3">
    <source>
        <dbReference type="Proteomes" id="UP000030106"/>
    </source>
</evidence>
<dbReference type="EMBL" id="ANFO01001279">
    <property type="protein sequence ID" value="KGQ03141.1"/>
    <property type="molecule type" value="Genomic_DNA"/>
</dbReference>
<evidence type="ECO:0000256" key="1">
    <source>
        <dbReference type="SAM" id="SignalP"/>
    </source>
</evidence>
<feature type="chain" id="PRO_5001995262" evidence="1">
    <location>
        <begin position="20"/>
        <end position="75"/>
    </location>
</feature>
<dbReference type="OrthoDB" id="4865850at2759"/>
<feature type="signal peptide" evidence="1">
    <location>
        <begin position="1"/>
        <end position="19"/>
    </location>
</feature>
<sequence length="75" mass="7620">MQFSTIIFAAATLFAAGEACKCFTGANINFGASRKCCSQSGGRWTGDDCAFAGTGGNLGKFNSCCGQNGANSDCE</sequence>